<dbReference type="Proteomes" id="UP000664203">
    <property type="component" value="Unassembled WGS sequence"/>
</dbReference>
<evidence type="ECO:0000313" key="3">
    <source>
        <dbReference type="Proteomes" id="UP000664203"/>
    </source>
</evidence>
<feature type="compositionally biased region" description="Low complexity" evidence="1">
    <location>
        <begin position="12"/>
        <end position="23"/>
    </location>
</feature>
<accession>A0A8H3EH04</accession>
<reference evidence="2" key="1">
    <citation type="submission" date="2021-03" db="EMBL/GenBank/DDBJ databases">
        <authorList>
            <person name="Tagirdzhanova G."/>
        </authorList>
    </citation>
    <scope>NUCLEOTIDE SEQUENCE</scope>
</reference>
<dbReference type="EMBL" id="CAJPDR010000017">
    <property type="protein sequence ID" value="CAF9906571.1"/>
    <property type="molecule type" value="Genomic_DNA"/>
</dbReference>
<name>A0A8H3EH04_9LECA</name>
<gene>
    <name evidence="2" type="ORF">ALECFALPRED_002440</name>
</gene>
<feature type="region of interest" description="Disordered" evidence="1">
    <location>
        <begin position="1"/>
        <end position="23"/>
    </location>
</feature>
<dbReference type="OrthoDB" id="10308817at2759"/>
<keyword evidence="3" id="KW-1185">Reference proteome</keyword>
<organism evidence="2 3">
    <name type="scientific">Alectoria fallacina</name>
    <dbReference type="NCBI Taxonomy" id="1903189"/>
    <lineage>
        <taxon>Eukaryota</taxon>
        <taxon>Fungi</taxon>
        <taxon>Dikarya</taxon>
        <taxon>Ascomycota</taxon>
        <taxon>Pezizomycotina</taxon>
        <taxon>Lecanoromycetes</taxon>
        <taxon>OSLEUM clade</taxon>
        <taxon>Lecanoromycetidae</taxon>
        <taxon>Lecanorales</taxon>
        <taxon>Lecanorineae</taxon>
        <taxon>Parmeliaceae</taxon>
        <taxon>Alectoria</taxon>
    </lineage>
</organism>
<sequence length="177" mass="18962">MPSHSNNAPIALNPSQNSLSSRSLQSATSQFDHALSKRARIHTGFSADGWKVRFTATASLIPLQSAALTLEQFYESVIDKLPGMNFQGLDNPNAGAASLNIGGITLTFRSLPGKLTNDFILAVAQTLLEACRGGWETAFNAEWINPARDVIIYVAVQVGSDETARGPIPGPLERGRL</sequence>
<proteinExistence type="predicted"/>
<comment type="caution">
    <text evidence="2">The sequence shown here is derived from an EMBL/GenBank/DDBJ whole genome shotgun (WGS) entry which is preliminary data.</text>
</comment>
<dbReference type="AlphaFoldDB" id="A0A8H3EH04"/>
<protein>
    <submittedName>
        <fullName evidence="2">Uncharacterized protein</fullName>
    </submittedName>
</protein>
<evidence type="ECO:0000256" key="1">
    <source>
        <dbReference type="SAM" id="MobiDB-lite"/>
    </source>
</evidence>
<evidence type="ECO:0000313" key="2">
    <source>
        <dbReference type="EMBL" id="CAF9906571.1"/>
    </source>
</evidence>